<dbReference type="OrthoDB" id="4096362at2759"/>
<evidence type="ECO:0000256" key="8">
    <source>
        <dbReference type="ARBA" id="ARBA00023136"/>
    </source>
</evidence>
<feature type="compositionally biased region" description="Gly residues" evidence="15">
    <location>
        <begin position="442"/>
        <end position="455"/>
    </location>
</feature>
<feature type="region of interest" description="Disordered" evidence="15">
    <location>
        <begin position="1"/>
        <end position="27"/>
    </location>
</feature>
<feature type="region of interest" description="Disordered" evidence="15">
    <location>
        <begin position="470"/>
        <end position="711"/>
    </location>
</feature>
<comment type="similarity">
    <text evidence="12">Belongs to the DHHC palmitoyltransferase family. ERF2/ZDHHC9 subfamily.</text>
</comment>
<keyword evidence="3" id="KW-0488">Methylation</keyword>
<evidence type="ECO:0000256" key="9">
    <source>
        <dbReference type="ARBA" id="ARBA00023139"/>
    </source>
</evidence>
<name>A0A8S4B8I0_9TELE</name>
<feature type="compositionally biased region" description="Low complexity" evidence="15">
    <location>
        <begin position="843"/>
        <end position="868"/>
    </location>
</feature>
<feature type="region of interest" description="Disordered" evidence="15">
    <location>
        <begin position="317"/>
        <end position="455"/>
    </location>
</feature>
<keyword evidence="2" id="KW-1003">Cell membrane</keyword>
<organism evidence="17 18">
    <name type="scientific">Menidia menidia</name>
    <name type="common">Atlantic silverside</name>
    <dbReference type="NCBI Taxonomy" id="238744"/>
    <lineage>
        <taxon>Eukaryota</taxon>
        <taxon>Metazoa</taxon>
        <taxon>Chordata</taxon>
        <taxon>Craniata</taxon>
        <taxon>Vertebrata</taxon>
        <taxon>Euteleostomi</taxon>
        <taxon>Actinopterygii</taxon>
        <taxon>Neopterygii</taxon>
        <taxon>Teleostei</taxon>
        <taxon>Neoteleostei</taxon>
        <taxon>Acanthomorphata</taxon>
        <taxon>Ovalentaria</taxon>
        <taxon>Atherinomorphae</taxon>
        <taxon>Atheriniformes</taxon>
        <taxon>Atherinopsidae</taxon>
        <taxon>Menidiinae</taxon>
        <taxon>Menidia</taxon>
    </lineage>
</organism>
<dbReference type="AlphaFoldDB" id="A0A8S4B8I0"/>
<dbReference type="PROSITE" id="PS50216">
    <property type="entry name" value="DHHC"/>
    <property type="match status" value="1"/>
</dbReference>
<evidence type="ECO:0000256" key="4">
    <source>
        <dbReference type="ARBA" id="ARBA00022553"/>
    </source>
</evidence>
<feature type="transmembrane region" description="Helical" evidence="14">
    <location>
        <begin position="168"/>
        <end position="192"/>
    </location>
</feature>
<feature type="compositionally biased region" description="Low complexity" evidence="15">
    <location>
        <begin position="684"/>
        <end position="698"/>
    </location>
</feature>
<evidence type="ECO:0000256" key="14">
    <source>
        <dbReference type="RuleBase" id="RU079119"/>
    </source>
</evidence>
<evidence type="ECO:0000256" key="12">
    <source>
        <dbReference type="ARBA" id="ARBA00023463"/>
    </source>
</evidence>
<dbReference type="PANTHER" id="PTHR12349">
    <property type="entry name" value="ANKYRIN REPEAT AND LEM DOMAIN-CONTAINING PROTEIN 2"/>
    <property type="match status" value="1"/>
</dbReference>
<feature type="compositionally biased region" description="Basic residues" evidence="15">
    <location>
        <begin position="570"/>
        <end position="586"/>
    </location>
</feature>
<comment type="subcellular location">
    <subcellularLocation>
        <location evidence="1">Cell membrane</location>
        <topology evidence="1">Multi-pass membrane protein</topology>
    </subcellularLocation>
</comment>
<dbReference type="EMBL" id="CAJRST010017779">
    <property type="protein sequence ID" value="CAG5946661.1"/>
    <property type="molecule type" value="Genomic_DNA"/>
</dbReference>
<feature type="region of interest" description="Disordered" evidence="15">
    <location>
        <begin position="773"/>
        <end position="824"/>
    </location>
</feature>
<evidence type="ECO:0000256" key="10">
    <source>
        <dbReference type="ARBA" id="ARBA00023288"/>
    </source>
</evidence>
<feature type="compositionally biased region" description="Low complexity" evidence="15">
    <location>
        <begin position="1"/>
        <end position="19"/>
    </location>
</feature>
<comment type="caution">
    <text evidence="17">The sequence shown here is derived from an EMBL/GenBank/DDBJ whole genome shotgun (WGS) entry which is preliminary data.</text>
</comment>
<keyword evidence="4" id="KW-0597">Phosphoprotein</keyword>
<evidence type="ECO:0000313" key="17">
    <source>
        <dbReference type="EMBL" id="CAG5946661.1"/>
    </source>
</evidence>
<feature type="compositionally biased region" description="Basic and acidic residues" evidence="15">
    <location>
        <begin position="421"/>
        <end position="440"/>
    </location>
</feature>
<feature type="compositionally biased region" description="Low complexity" evidence="15">
    <location>
        <begin position="392"/>
        <end position="411"/>
    </location>
</feature>
<feature type="transmembrane region" description="Helical" evidence="14">
    <location>
        <begin position="67"/>
        <end position="88"/>
    </location>
</feature>
<keyword evidence="9" id="KW-0564">Palmitate</keyword>
<comment type="domain">
    <text evidence="14">The DHHC domain is required for palmitoyltransferase activity.</text>
</comment>
<evidence type="ECO:0000256" key="7">
    <source>
        <dbReference type="ARBA" id="ARBA00022989"/>
    </source>
</evidence>
<dbReference type="InterPro" id="IPR001594">
    <property type="entry name" value="Palmitoyltrfase_DHHC"/>
</dbReference>
<dbReference type="GO" id="GO:0019706">
    <property type="term" value="F:protein-cysteine S-palmitoyltransferase activity"/>
    <property type="evidence" value="ECO:0007669"/>
    <property type="project" value="UniProtKB-EC"/>
</dbReference>
<evidence type="ECO:0000256" key="15">
    <source>
        <dbReference type="SAM" id="MobiDB-lite"/>
    </source>
</evidence>
<feature type="domain" description="Palmitoyltransferase DHHC" evidence="16">
    <location>
        <begin position="122"/>
        <end position="242"/>
    </location>
</feature>
<keyword evidence="10" id="KW-0449">Lipoprotein</keyword>
<accession>A0A8S4B8I0</accession>
<feature type="compositionally biased region" description="Low complexity" evidence="15">
    <location>
        <begin position="472"/>
        <end position="500"/>
    </location>
</feature>
<evidence type="ECO:0000256" key="13">
    <source>
        <dbReference type="ARBA" id="ARBA00047790"/>
    </source>
</evidence>
<evidence type="ECO:0000256" key="3">
    <source>
        <dbReference type="ARBA" id="ARBA00022481"/>
    </source>
</evidence>
<dbReference type="GO" id="GO:0005886">
    <property type="term" value="C:plasma membrane"/>
    <property type="evidence" value="ECO:0007669"/>
    <property type="project" value="UniProtKB-SubCell"/>
</dbReference>
<evidence type="ECO:0000256" key="1">
    <source>
        <dbReference type="ARBA" id="ARBA00004651"/>
    </source>
</evidence>
<dbReference type="EC" id="2.3.1.225" evidence="14"/>
<feature type="compositionally biased region" description="Basic residues" evidence="15">
    <location>
        <begin position="635"/>
        <end position="653"/>
    </location>
</feature>
<dbReference type="PANTHER" id="PTHR12349:SF3">
    <property type="entry name" value="PALMITOYLTRANSFERASE ZDHHC5"/>
    <property type="match status" value="1"/>
</dbReference>
<feature type="transmembrane region" description="Helical" evidence="14">
    <location>
        <begin position="204"/>
        <end position="230"/>
    </location>
</feature>
<feature type="region of interest" description="Disordered" evidence="15">
    <location>
        <begin position="836"/>
        <end position="868"/>
    </location>
</feature>
<protein>
    <recommendedName>
        <fullName evidence="14">Palmitoyltransferase</fullName>
        <ecNumber evidence="14">2.3.1.225</ecNumber>
    </recommendedName>
</protein>
<sequence length="896" mass="95417">MPGSSSKSGGRGPSSSPLPHAVVPPSRPLRPSRYVPVSAATFFLVGSTTLFFCFTCPWLSERFSVAVPVYNGVIFLFVLANFCMATFMDPGIFPRAEEDEDKEDDFRAPLYKTVEIRGIQVRMKWCSTCRFYRPPRCSHCSVCDNCVEDFDHHCPWVNNCIGRRNYRYFFLFLLSLTAHIMAVFGFGLLFILYHRQNMDRLHAIVTLAVMCVAGLFFIPVAGLTGFHIVLVARGRTTNEQVTGKFRGGVNPFTNGCWKNVSHVLCSSQAPRYMGRKKCLQSVSVQPPFLRPQLTEAQLAAKILDNGIQGDLHRSKSSLEMMESQSCDAEPPPPPKPELRYPGITRGNTEECSLLNKTPPTPTMYKYRPTYSPGKNHTALTHAYANQLSRGESVGSARDSSSSTSSLLQASQQPGFRSQPSLDRRDASSDRAGGERREAAVRGEGGGGGGGGIPGYSLGGRSYPSFSDPAVLSGVASRSSSSTHTSAGAAHASEATTGSASFKSLANQTPPPHHPPRNGSLSYDSLLAGGGDGAPAEAAAGRPCTPAYGSPSPFLTQQRENDLHSQASQSPHHHHHHRSSHPHHHHSSFLQRSSSSTSSSPPPPPDRDRLLGEPHPGSRLPPAGQTSSSQPPPPPPHHHHHHHHHHSHHHHHHSSASSSSSHPPPRLAAPHAPPHHAYPYRTRSTDTPLGPSSTSTTHPPRSPHPPPLGKSLSYSSAAAAEMQYRLVRKASASAGANAAGAGGGGMGGGMGGGGGAMQAPNSAPVGPASVLRRETNRRHLQSPEKNTGSGRSTLKEKDSGVAMIPGRTPHADMHAFPRTDQMGRCGVDEPIQTKALSRANGGQPFSSSSSSAPSSPSRPVTAAPPGGAAVQSLLHKPLSGGVKKVTGVGGTTYEISV</sequence>
<evidence type="ECO:0000259" key="16">
    <source>
        <dbReference type="Pfam" id="PF01529"/>
    </source>
</evidence>
<evidence type="ECO:0000256" key="11">
    <source>
        <dbReference type="ARBA" id="ARBA00023315"/>
    </source>
</evidence>
<keyword evidence="11 14" id="KW-0012">Acyltransferase</keyword>
<keyword evidence="6 14" id="KW-0812">Transmembrane</keyword>
<keyword evidence="5 14" id="KW-0808">Transferase</keyword>
<feature type="transmembrane region" description="Helical" evidence="14">
    <location>
        <begin position="34"/>
        <end position="55"/>
    </location>
</feature>
<reference evidence="17" key="1">
    <citation type="submission" date="2021-05" db="EMBL/GenBank/DDBJ databases">
        <authorList>
            <person name="Tigano A."/>
        </authorList>
    </citation>
    <scope>NUCLEOTIDE SEQUENCE</scope>
</reference>
<keyword evidence="8 14" id="KW-0472">Membrane</keyword>
<feature type="compositionally biased region" description="Polar residues" evidence="15">
    <location>
        <begin position="782"/>
        <end position="791"/>
    </location>
</feature>
<keyword evidence="18" id="KW-1185">Reference proteome</keyword>
<feature type="compositionally biased region" description="Polar residues" evidence="15">
    <location>
        <begin position="345"/>
        <end position="357"/>
    </location>
</feature>
<gene>
    <name evidence="17" type="ORF">MMEN_LOCUS14157</name>
</gene>
<keyword evidence="7 14" id="KW-1133">Transmembrane helix</keyword>
<evidence type="ECO:0000256" key="5">
    <source>
        <dbReference type="ARBA" id="ARBA00022679"/>
    </source>
</evidence>
<evidence type="ECO:0000313" key="18">
    <source>
        <dbReference type="Proteomes" id="UP000677803"/>
    </source>
</evidence>
<dbReference type="Pfam" id="PF01529">
    <property type="entry name" value="DHHC"/>
    <property type="match status" value="1"/>
</dbReference>
<dbReference type="Proteomes" id="UP000677803">
    <property type="component" value="Unassembled WGS sequence"/>
</dbReference>
<proteinExistence type="inferred from homology"/>
<evidence type="ECO:0000256" key="6">
    <source>
        <dbReference type="ARBA" id="ARBA00022692"/>
    </source>
</evidence>
<comment type="catalytic activity">
    <reaction evidence="13">
        <text>L-cysteinyl-[protein] + hexadecanoyl-CoA = S-hexadecanoyl-L-cysteinyl-[protein] + CoA</text>
        <dbReference type="Rhea" id="RHEA:36683"/>
        <dbReference type="Rhea" id="RHEA-COMP:10131"/>
        <dbReference type="Rhea" id="RHEA-COMP:11032"/>
        <dbReference type="ChEBI" id="CHEBI:29950"/>
        <dbReference type="ChEBI" id="CHEBI:57287"/>
        <dbReference type="ChEBI" id="CHEBI:57379"/>
        <dbReference type="ChEBI" id="CHEBI:74151"/>
        <dbReference type="EC" id="2.3.1.225"/>
    </reaction>
    <physiologicalReaction direction="left-to-right" evidence="13">
        <dbReference type="Rhea" id="RHEA:36684"/>
    </physiologicalReaction>
</comment>
<evidence type="ECO:0000256" key="2">
    <source>
        <dbReference type="ARBA" id="ARBA00022475"/>
    </source>
</evidence>
<feature type="compositionally biased region" description="Polar residues" evidence="15">
    <location>
        <begin position="372"/>
        <end position="389"/>
    </location>
</feature>